<dbReference type="AlphaFoldDB" id="A0A918A4R2"/>
<name>A0A918A4R2_9ACTN</name>
<comment type="caution">
    <text evidence="1">The sequence shown here is derived from an EMBL/GenBank/DDBJ whole genome shotgun (WGS) entry which is preliminary data.</text>
</comment>
<gene>
    <name evidence="1" type="ORF">GCM10012278_21970</name>
</gene>
<dbReference type="Proteomes" id="UP000660745">
    <property type="component" value="Unassembled WGS sequence"/>
</dbReference>
<keyword evidence="2" id="KW-1185">Reference proteome</keyword>
<protein>
    <submittedName>
        <fullName evidence="1">Uncharacterized protein</fullName>
    </submittedName>
</protein>
<reference evidence="1" key="2">
    <citation type="submission" date="2020-09" db="EMBL/GenBank/DDBJ databases">
        <authorList>
            <person name="Sun Q."/>
            <person name="Zhou Y."/>
        </authorList>
    </citation>
    <scope>NUCLEOTIDE SEQUENCE</scope>
    <source>
        <strain evidence="1">CGMCC 4.7430</strain>
    </source>
</reference>
<accession>A0A918A4R2</accession>
<proteinExistence type="predicted"/>
<sequence length="92" mass="9810">MLQVVMDLVPVIAAEDDVEFASWGVLEEIVELGVDVGLHGGSILGCRDGYTGRTGGSGHPSQEPVPCGRLLVRWKASVLRPCRVRSPVRVSA</sequence>
<evidence type="ECO:0000313" key="2">
    <source>
        <dbReference type="Proteomes" id="UP000660745"/>
    </source>
</evidence>
<dbReference type="EMBL" id="BMNK01000003">
    <property type="protein sequence ID" value="GGP04861.1"/>
    <property type="molecule type" value="Genomic_DNA"/>
</dbReference>
<organism evidence="1 2">
    <name type="scientific">Nonomuraea glycinis</name>
    <dbReference type="NCBI Taxonomy" id="2047744"/>
    <lineage>
        <taxon>Bacteria</taxon>
        <taxon>Bacillati</taxon>
        <taxon>Actinomycetota</taxon>
        <taxon>Actinomycetes</taxon>
        <taxon>Streptosporangiales</taxon>
        <taxon>Streptosporangiaceae</taxon>
        <taxon>Nonomuraea</taxon>
    </lineage>
</organism>
<reference evidence="1" key="1">
    <citation type="journal article" date="2014" name="Int. J. Syst. Evol. Microbiol.">
        <title>Complete genome sequence of Corynebacterium casei LMG S-19264T (=DSM 44701T), isolated from a smear-ripened cheese.</title>
        <authorList>
            <consortium name="US DOE Joint Genome Institute (JGI-PGF)"/>
            <person name="Walter F."/>
            <person name="Albersmeier A."/>
            <person name="Kalinowski J."/>
            <person name="Ruckert C."/>
        </authorList>
    </citation>
    <scope>NUCLEOTIDE SEQUENCE</scope>
    <source>
        <strain evidence="1">CGMCC 4.7430</strain>
    </source>
</reference>
<evidence type="ECO:0000313" key="1">
    <source>
        <dbReference type="EMBL" id="GGP04861.1"/>
    </source>
</evidence>